<accession>A0ABS5B4Z7</accession>
<dbReference type="CDD" id="cd07067">
    <property type="entry name" value="HP_PGM_like"/>
    <property type="match status" value="1"/>
</dbReference>
<dbReference type="SMART" id="SM00855">
    <property type="entry name" value="PGAM"/>
    <property type="match status" value="1"/>
</dbReference>
<dbReference type="PANTHER" id="PTHR48100">
    <property type="entry name" value="BROAD-SPECIFICITY PHOSPHATASE YOR283W-RELATED"/>
    <property type="match status" value="1"/>
</dbReference>
<dbReference type="InterPro" id="IPR029033">
    <property type="entry name" value="His_PPase_superfam"/>
</dbReference>
<dbReference type="RefSeq" id="WP_209628372.1">
    <property type="nucleotide sequence ID" value="NZ_PRDG01000004.1"/>
</dbReference>
<dbReference type="Pfam" id="PF00300">
    <property type="entry name" value="His_Phos_1"/>
    <property type="match status" value="1"/>
</dbReference>
<gene>
    <name evidence="1" type="ORF">C4K46_08015</name>
</gene>
<reference evidence="1 2" key="1">
    <citation type="submission" date="2018-02" db="EMBL/GenBank/DDBJ databases">
        <title>Draft genome sequence of Streptococcus oricebi CCUG 70868T type strain.</title>
        <authorList>
            <person name="Mendez V."/>
            <person name="Salva-Serra F."/>
            <person name="Jaen-Luchoro D."/>
            <person name="Gonzales-Siles L."/>
            <person name="Karlsson R."/>
            <person name="Engstrom-Jakobsson H."/>
            <person name="Busquets A."/>
            <person name="Gomila M."/>
            <person name="Pineiro-Iglesias B."/>
            <person name="Bennasar-Figueras A."/>
            <person name="Seeger M."/>
            <person name="Moore E."/>
        </authorList>
    </citation>
    <scope>NUCLEOTIDE SEQUENCE [LARGE SCALE GENOMIC DNA]</scope>
    <source>
        <strain evidence="1 2">CCUG 70868</strain>
    </source>
</reference>
<protein>
    <submittedName>
        <fullName evidence="1">Histidine phosphatase family protein</fullName>
    </submittedName>
</protein>
<proteinExistence type="predicted"/>
<dbReference type="PANTHER" id="PTHR48100:SF5">
    <property type="entry name" value="HISTIDINE PHOSPHATASE FAMILY PROTEIN"/>
    <property type="match status" value="1"/>
</dbReference>
<dbReference type="SUPFAM" id="SSF53254">
    <property type="entry name" value="Phosphoglycerate mutase-like"/>
    <property type="match status" value="1"/>
</dbReference>
<keyword evidence="2" id="KW-1185">Reference proteome</keyword>
<comment type="caution">
    <text evidence="1">The sequence shown here is derived from an EMBL/GenBank/DDBJ whole genome shotgun (WGS) entry which is preliminary data.</text>
</comment>
<dbReference type="InterPro" id="IPR013078">
    <property type="entry name" value="His_Pase_superF_clade-1"/>
</dbReference>
<organism evidence="1 2">
    <name type="scientific">Streptococcus oricebi</name>
    <dbReference type="NCBI Taxonomy" id="1547447"/>
    <lineage>
        <taxon>Bacteria</taxon>
        <taxon>Bacillati</taxon>
        <taxon>Bacillota</taxon>
        <taxon>Bacilli</taxon>
        <taxon>Lactobacillales</taxon>
        <taxon>Streptococcaceae</taxon>
        <taxon>Streptococcus</taxon>
    </lineage>
</organism>
<dbReference type="EMBL" id="PRDG01000004">
    <property type="protein sequence ID" value="MBP2623880.1"/>
    <property type="molecule type" value="Genomic_DNA"/>
</dbReference>
<dbReference type="Proteomes" id="UP001519296">
    <property type="component" value="Unassembled WGS sequence"/>
</dbReference>
<name>A0ABS5B4Z7_9STRE</name>
<dbReference type="InterPro" id="IPR050275">
    <property type="entry name" value="PGM_Phosphatase"/>
</dbReference>
<evidence type="ECO:0000313" key="1">
    <source>
        <dbReference type="EMBL" id="MBP2623880.1"/>
    </source>
</evidence>
<evidence type="ECO:0000313" key="2">
    <source>
        <dbReference type="Proteomes" id="UP001519296"/>
    </source>
</evidence>
<dbReference type="Gene3D" id="3.40.50.1240">
    <property type="entry name" value="Phosphoglycerate mutase-like"/>
    <property type="match status" value="1"/>
</dbReference>
<sequence>MIHLYLMRHGQTYLNQDRRVQGSYDSPLTDLGQKQARKARAYFLKAGVSFDLVLSSSQERACDTAEIVSEKRDYLRLKGLKEMNFGSFEGKEEKLLPKFRPGAISFEDLLVPYGGESIEQVGARVSQTLEELLLAGPSDQTVLAVSHGAAMWAFILNQGLSIPASSRFGNLAICHLTYEQGKFDLLEVIDPLS</sequence>